<reference evidence="6 7" key="1">
    <citation type="journal article" date="2016" name="Nat. Commun.">
        <title>Thousands of microbial genomes shed light on interconnected biogeochemical processes in an aquifer system.</title>
        <authorList>
            <person name="Anantharaman K."/>
            <person name="Brown C.T."/>
            <person name="Hug L.A."/>
            <person name="Sharon I."/>
            <person name="Castelle C.J."/>
            <person name="Probst A.J."/>
            <person name="Thomas B.C."/>
            <person name="Singh A."/>
            <person name="Wilkins M.J."/>
            <person name="Karaoz U."/>
            <person name="Brodie E.L."/>
            <person name="Williams K.H."/>
            <person name="Hubbard S.S."/>
            <person name="Banfield J.F."/>
        </authorList>
    </citation>
    <scope>NUCLEOTIDE SEQUENCE [LARGE SCALE GENOMIC DNA]</scope>
</reference>
<comment type="function">
    <text evidence="4">Binds as a heterodimer with protein bS6 to the central domain of the 16S rRNA, where it helps stabilize the platform of the 30S subunit.</text>
</comment>
<dbReference type="GO" id="GO:0070181">
    <property type="term" value="F:small ribosomal subunit rRNA binding"/>
    <property type="evidence" value="ECO:0007669"/>
    <property type="project" value="TreeGrafter"/>
</dbReference>
<dbReference type="InterPro" id="IPR001648">
    <property type="entry name" value="Ribosomal_bS18"/>
</dbReference>
<dbReference type="GO" id="GO:0005840">
    <property type="term" value="C:ribosome"/>
    <property type="evidence" value="ECO:0007669"/>
    <property type="project" value="UniProtKB-KW"/>
</dbReference>
<dbReference type="Gene3D" id="4.10.640.10">
    <property type="entry name" value="Ribosomal protein S18"/>
    <property type="match status" value="1"/>
</dbReference>
<evidence type="ECO:0000313" key="7">
    <source>
        <dbReference type="Proteomes" id="UP000177306"/>
    </source>
</evidence>
<dbReference type="NCBIfam" id="TIGR00165">
    <property type="entry name" value="S18"/>
    <property type="match status" value="1"/>
</dbReference>
<dbReference type="PANTHER" id="PTHR13479">
    <property type="entry name" value="30S RIBOSOMAL PROTEIN S18"/>
    <property type="match status" value="1"/>
</dbReference>
<organism evidence="6 7">
    <name type="scientific">Candidatus Kaiserbacteria bacterium RIFCSPLOWO2_01_FULL_53_17</name>
    <dbReference type="NCBI Taxonomy" id="1798511"/>
    <lineage>
        <taxon>Bacteria</taxon>
        <taxon>Candidatus Kaiseribacteriota</taxon>
    </lineage>
</organism>
<dbReference type="Proteomes" id="UP000177306">
    <property type="component" value="Unassembled WGS sequence"/>
</dbReference>
<dbReference type="PANTHER" id="PTHR13479:SF40">
    <property type="entry name" value="SMALL RIBOSOMAL SUBUNIT PROTEIN BS18M"/>
    <property type="match status" value="1"/>
</dbReference>
<dbReference type="HAMAP" id="MF_00270">
    <property type="entry name" value="Ribosomal_bS18"/>
    <property type="match status" value="1"/>
</dbReference>
<sequence length="67" mass="7825">MAKNNILTQNDIQHVDYKDVDLLKNFVNPHGRVMDRKKTGLTAKQQRAVEEAVKRARFMSLLPYIQK</sequence>
<dbReference type="GO" id="GO:0003735">
    <property type="term" value="F:structural constituent of ribosome"/>
    <property type="evidence" value="ECO:0007669"/>
    <property type="project" value="InterPro"/>
</dbReference>
<evidence type="ECO:0000256" key="2">
    <source>
        <dbReference type="ARBA" id="ARBA00022980"/>
    </source>
</evidence>
<dbReference type="AlphaFoldDB" id="A0A1F6EGZ8"/>
<comment type="similarity">
    <text evidence="1 4 5">Belongs to the bacterial ribosomal protein bS18 family.</text>
</comment>
<evidence type="ECO:0000313" key="6">
    <source>
        <dbReference type="EMBL" id="OGG72928.1"/>
    </source>
</evidence>
<protein>
    <recommendedName>
        <fullName evidence="4">Small ribosomal subunit protein bS18</fullName>
    </recommendedName>
</protein>
<keyword evidence="3 4" id="KW-0687">Ribonucleoprotein</keyword>
<dbReference type="PRINTS" id="PR00974">
    <property type="entry name" value="RIBOSOMALS18"/>
</dbReference>
<evidence type="ECO:0000256" key="1">
    <source>
        <dbReference type="ARBA" id="ARBA00005589"/>
    </source>
</evidence>
<evidence type="ECO:0000256" key="4">
    <source>
        <dbReference type="HAMAP-Rule" id="MF_00270"/>
    </source>
</evidence>
<evidence type="ECO:0000256" key="5">
    <source>
        <dbReference type="RuleBase" id="RU003910"/>
    </source>
</evidence>
<dbReference type="GO" id="GO:1990904">
    <property type="term" value="C:ribonucleoprotein complex"/>
    <property type="evidence" value="ECO:0007669"/>
    <property type="project" value="UniProtKB-KW"/>
</dbReference>
<evidence type="ECO:0000256" key="3">
    <source>
        <dbReference type="ARBA" id="ARBA00023274"/>
    </source>
</evidence>
<dbReference type="SUPFAM" id="SSF46911">
    <property type="entry name" value="Ribosomal protein S18"/>
    <property type="match status" value="1"/>
</dbReference>
<name>A0A1F6EGZ8_9BACT</name>
<accession>A0A1F6EGZ8</accession>
<proteinExistence type="inferred from homology"/>
<gene>
    <name evidence="4" type="primary">rpsR</name>
    <name evidence="6" type="ORF">A3A38_02810</name>
</gene>
<comment type="caution">
    <text evidence="6">The sequence shown here is derived from an EMBL/GenBank/DDBJ whole genome shotgun (WGS) entry which is preliminary data.</text>
</comment>
<dbReference type="GO" id="GO:0006412">
    <property type="term" value="P:translation"/>
    <property type="evidence" value="ECO:0007669"/>
    <property type="project" value="UniProtKB-UniRule"/>
</dbReference>
<dbReference type="EMBL" id="MFLY01000023">
    <property type="protein sequence ID" value="OGG72928.1"/>
    <property type="molecule type" value="Genomic_DNA"/>
</dbReference>
<keyword evidence="4" id="KW-0699">rRNA-binding</keyword>
<comment type="subunit">
    <text evidence="4">Part of the 30S ribosomal subunit. Forms a tight heterodimer with protein bS6.</text>
</comment>
<keyword evidence="4" id="KW-0694">RNA-binding</keyword>
<dbReference type="Pfam" id="PF01084">
    <property type="entry name" value="Ribosomal_S18"/>
    <property type="match status" value="1"/>
</dbReference>
<keyword evidence="2 4" id="KW-0689">Ribosomal protein</keyword>
<dbReference type="InterPro" id="IPR036870">
    <property type="entry name" value="Ribosomal_bS18_sf"/>
</dbReference>